<proteinExistence type="predicted"/>
<accession>A0A6V7S4I0</accession>
<dbReference type="Proteomes" id="UP000515550">
    <property type="component" value="Chromosome PVBDA_09"/>
</dbReference>
<evidence type="ECO:0000313" key="1">
    <source>
        <dbReference type="EMBL" id="CAD2091903.1"/>
    </source>
</evidence>
<protein>
    <submittedName>
        <fullName evidence="1">Uncharacterized protein</fullName>
    </submittedName>
</protein>
<dbReference type="EMBL" id="LR865387">
    <property type="protein sequence ID" value="CAD2091903.1"/>
    <property type="molecule type" value="Genomic_DNA"/>
</dbReference>
<evidence type="ECO:0000313" key="2">
    <source>
        <dbReference type="Proteomes" id="UP000515550"/>
    </source>
</evidence>
<organism evidence="1 2">
    <name type="scientific">Plasmodium vinckei brucechwatti</name>
    <dbReference type="NCBI Taxonomy" id="119398"/>
    <lineage>
        <taxon>Eukaryota</taxon>
        <taxon>Sar</taxon>
        <taxon>Alveolata</taxon>
        <taxon>Apicomplexa</taxon>
        <taxon>Aconoidasida</taxon>
        <taxon>Haemosporida</taxon>
        <taxon>Plasmodiidae</taxon>
        <taxon>Plasmodium</taxon>
        <taxon>Plasmodium (Vinckeia)</taxon>
    </lineage>
</organism>
<dbReference type="VEuPathDB" id="PlasmoDB:PVBDA_0903070"/>
<gene>
    <name evidence="1" type="ORF">PVBDA_0903070</name>
</gene>
<name>A0A6V7S4I0_PLAVN</name>
<reference evidence="1 2" key="1">
    <citation type="submission" date="2020-08" db="EMBL/GenBank/DDBJ databases">
        <authorList>
            <person name="Ramaprasad A."/>
        </authorList>
    </citation>
    <scope>NUCLEOTIDE SEQUENCE [LARGE SCALE GENOMIC DNA]</scope>
</reference>
<dbReference type="AlphaFoldDB" id="A0A6V7S4I0"/>
<sequence length="139" mass="16182">MEADNSESYILFEGENDIRYDRFGYDGSEERVSDINSPYIQPHNNLSEKSQMKKLPLGNNIGFNQDTLKKIQKSGQHYLGSNDEGLKLTTSLHQLQSDLNVIRQHNAKYNSNGEDDERRNKIPMLWIYNYKTIYSVQEC</sequence>